<dbReference type="RefSeq" id="WP_101953968.1">
    <property type="nucleotide sequence ID" value="NZ_PKHE01000005.1"/>
</dbReference>
<evidence type="ECO:0000259" key="8">
    <source>
        <dbReference type="PROSITE" id="PS50893"/>
    </source>
</evidence>
<dbReference type="SUPFAM" id="SSF50331">
    <property type="entry name" value="MOP-like"/>
    <property type="match status" value="1"/>
</dbReference>
<keyword evidence="5" id="KW-1278">Translocase</keyword>
<sequence length="361" mass="41245">MTGIKLENVSKSYGNTEVIHEMDLEINAGERVVFLGPSGCGKSTTLRMIAGLESITSGKLYLDGEDVTNLESGKRDIAMVFQNYALYPNMTVKDNITFALKANKVEKKEIERRLQKALEMLDLTQYQDRLPKDLSGGQRQRVALARAIVKRSKYFLLDEPLSNLDVTLRQSARNQLIDIHDEYHQTFIYVTHDQVEAMTLGHRIVLMNKGKIQMVGTPEEVYNQPKNVFTASFIGTPKMNLQPVSWRDNHLLIGSQELELNSEWLQYLNDFSEKDYIIGIRPEHISISKEPSENSIHAVVKMTENLGPNYAVYVETKSTEWVVISSIRDWEKGDTAHIFFDVNKIHLFNKTTEENIGYPNK</sequence>
<evidence type="ECO:0000256" key="3">
    <source>
        <dbReference type="ARBA" id="ARBA00022741"/>
    </source>
</evidence>
<feature type="domain" description="ABC transporter" evidence="8">
    <location>
        <begin position="4"/>
        <end position="234"/>
    </location>
</feature>
<dbReference type="Gene3D" id="2.40.50.100">
    <property type="match status" value="1"/>
</dbReference>
<dbReference type="InterPro" id="IPR013611">
    <property type="entry name" value="Transp-assoc_OB_typ2"/>
</dbReference>
<dbReference type="PANTHER" id="PTHR43875:SF15">
    <property type="entry name" value="TREHALOSE IMPORT ATP-BINDING PROTEIN SUGC"/>
    <property type="match status" value="1"/>
</dbReference>
<dbReference type="InterPro" id="IPR047641">
    <property type="entry name" value="ABC_transpr_MalK/UgpC-like"/>
</dbReference>
<dbReference type="InterPro" id="IPR012340">
    <property type="entry name" value="NA-bd_OB-fold"/>
</dbReference>
<dbReference type="GO" id="GO:0008643">
    <property type="term" value="P:carbohydrate transport"/>
    <property type="evidence" value="ECO:0007669"/>
    <property type="project" value="InterPro"/>
</dbReference>
<dbReference type="Proteomes" id="UP000234384">
    <property type="component" value="Unassembled WGS sequence"/>
</dbReference>
<dbReference type="Gene3D" id="2.40.50.140">
    <property type="entry name" value="Nucleic acid-binding proteins"/>
    <property type="match status" value="1"/>
</dbReference>
<name>A0A2I1K280_9LACT</name>
<dbReference type="InterPro" id="IPR008995">
    <property type="entry name" value="Mo/tungstate-bd_C_term_dom"/>
</dbReference>
<comment type="caution">
    <text evidence="9">The sequence shown here is derived from an EMBL/GenBank/DDBJ whole genome shotgun (WGS) entry which is preliminary data.</text>
</comment>
<dbReference type="Pfam" id="PF00005">
    <property type="entry name" value="ABC_tran"/>
    <property type="match status" value="1"/>
</dbReference>
<keyword evidence="3" id="KW-0547">Nucleotide-binding</keyword>
<dbReference type="PROSITE" id="PS50893">
    <property type="entry name" value="ABC_TRANSPORTER_2"/>
    <property type="match status" value="1"/>
</dbReference>
<dbReference type="SUPFAM" id="SSF52540">
    <property type="entry name" value="P-loop containing nucleoside triphosphate hydrolases"/>
    <property type="match status" value="1"/>
</dbReference>
<gene>
    <name evidence="9" type="ORF">CYJ57_02750</name>
</gene>
<evidence type="ECO:0000256" key="5">
    <source>
        <dbReference type="ARBA" id="ARBA00022967"/>
    </source>
</evidence>
<evidence type="ECO:0000256" key="7">
    <source>
        <dbReference type="SAM" id="Coils"/>
    </source>
</evidence>
<keyword evidence="7" id="KW-0175">Coiled coil</keyword>
<dbReference type="EMBL" id="PKHE01000005">
    <property type="protein sequence ID" value="PKY89642.1"/>
    <property type="molecule type" value="Genomic_DNA"/>
</dbReference>
<dbReference type="GO" id="GO:0140359">
    <property type="term" value="F:ABC-type transporter activity"/>
    <property type="evidence" value="ECO:0007669"/>
    <property type="project" value="InterPro"/>
</dbReference>
<organism evidence="9 10">
    <name type="scientific">Falseniella ignava</name>
    <dbReference type="NCBI Taxonomy" id="137730"/>
    <lineage>
        <taxon>Bacteria</taxon>
        <taxon>Bacillati</taxon>
        <taxon>Bacillota</taxon>
        <taxon>Bacilli</taxon>
        <taxon>Lactobacillales</taxon>
        <taxon>Aerococcaceae</taxon>
        <taxon>Falseniella</taxon>
    </lineage>
</organism>
<dbReference type="OrthoDB" id="9790614at2"/>
<evidence type="ECO:0000313" key="10">
    <source>
        <dbReference type="Proteomes" id="UP000234384"/>
    </source>
</evidence>
<keyword evidence="1" id="KW-0813">Transport</keyword>
<evidence type="ECO:0000256" key="6">
    <source>
        <dbReference type="ARBA" id="ARBA00023136"/>
    </source>
</evidence>
<keyword evidence="2" id="KW-1003">Cell membrane</keyword>
<feature type="coiled-coil region" evidence="7">
    <location>
        <begin position="100"/>
        <end position="127"/>
    </location>
</feature>
<dbReference type="SMART" id="SM00382">
    <property type="entry name" value="AAA"/>
    <property type="match status" value="1"/>
</dbReference>
<dbReference type="GO" id="GO:0055052">
    <property type="term" value="C:ATP-binding cassette (ABC) transporter complex, substrate-binding subunit-containing"/>
    <property type="evidence" value="ECO:0007669"/>
    <property type="project" value="TreeGrafter"/>
</dbReference>
<dbReference type="PANTHER" id="PTHR43875">
    <property type="entry name" value="MALTODEXTRIN IMPORT ATP-BINDING PROTEIN MSMX"/>
    <property type="match status" value="1"/>
</dbReference>
<dbReference type="GO" id="GO:0016887">
    <property type="term" value="F:ATP hydrolysis activity"/>
    <property type="evidence" value="ECO:0007669"/>
    <property type="project" value="InterPro"/>
</dbReference>
<evidence type="ECO:0000256" key="4">
    <source>
        <dbReference type="ARBA" id="ARBA00022840"/>
    </source>
</evidence>
<dbReference type="InterPro" id="IPR015855">
    <property type="entry name" value="ABC_transpr_MalK-like"/>
</dbReference>
<evidence type="ECO:0000313" key="9">
    <source>
        <dbReference type="EMBL" id="PKY89642.1"/>
    </source>
</evidence>
<dbReference type="InterPro" id="IPR003439">
    <property type="entry name" value="ABC_transporter-like_ATP-bd"/>
</dbReference>
<dbReference type="CDD" id="cd03301">
    <property type="entry name" value="ABC_MalK_N"/>
    <property type="match status" value="1"/>
</dbReference>
<protein>
    <submittedName>
        <fullName evidence="9">ABC transporter ATP-binding protein</fullName>
    </submittedName>
</protein>
<dbReference type="AlphaFoldDB" id="A0A2I1K280"/>
<dbReference type="Pfam" id="PF08402">
    <property type="entry name" value="TOBE_2"/>
    <property type="match status" value="1"/>
</dbReference>
<accession>A0A2I1K280</accession>
<dbReference type="GO" id="GO:0005524">
    <property type="term" value="F:ATP binding"/>
    <property type="evidence" value="ECO:0007669"/>
    <property type="project" value="UniProtKB-KW"/>
</dbReference>
<dbReference type="Gene3D" id="3.40.50.300">
    <property type="entry name" value="P-loop containing nucleotide triphosphate hydrolases"/>
    <property type="match status" value="1"/>
</dbReference>
<evidence type="ECO:0000256" key="1">
    <source>
        <dbReference type="ARBA" id="ARBA00022448"/>
    </source>
</evidence>
<keyword evidence="6" id="KW-0472">Membrane</keyword>
<dbReference type="PROSITE" id="PS00211">
    <property type="entry name" value="ABC_TRANSPORTER_1"/>
    <property type="match status" value="1"/>
</dbReference>
<keyword evidence="4 9" id="KW-0067">ATP-binding</keyword>
<dbReference type="InterPro" id="IPR027417">
    <property type="entry name" value="P-loop_NTPase"/>
</dbReference>
<dbReference type="FunFam" id="3.40.50.300:FF:000042">
    <property type="entry name" value="Maltose/maltodextrin ABC transporter, ATP-binding protein"/>
    <property type="match status" value="1"/>
</dbReference>
<reference evidence="9 10" key="1">
    <citation type="submission" date="2017-12" db="EMBL/GenBank/DDBJ databases">
        <title>Phylogenetic diversity of female urinary microbiome.</title>
        <authorList>
            <person name="Thomas-White K."/>
            <person name="Wolfe A.J."/>
        </authorList>
    </citation>
    <scope>NUCLEOTIDE SEQUENCE [LARGE SCALE GENOMIC DNA]</scope>
    <source>
        <strain evidence="9 10">UMB0898</strain>
    </source>
</reference>
<dbReference type="InterPro" id="IPR003593">
    <property type="entry name" value="AAA+_ATPase"/>
</dbReference>
<evidence type="ECO:0000256" key="2">
    <source>
        <dbReference type="ARBA" id="ARBA00022475"/>
    </source>
</evidence>
<dbReference type="InterPro" id="IPR017871">
    <property type="entry name" value="ABC_transporter-like_CS"/>
</dbReference>
<proteinExistence type="predicted"/>